<comment type="subcellular location">
    <subcellularLocation>
        <location evidence="12">Mitochondrion inner membrane</location>
        <topology evidence="12">Peripheral membrane protein</topology>
        <orientation evidence="12">Matrix side</orientation>
    </subcellularLocation>
</comment>
<comment type="similarity">
    <text evidence="3 12">Belongs to the complex I 51 kDa subunit family.</text>
</comment>
<comment type="cofactor">
    <cofactor evidence="2 12">
        <name>[4Fe-4S] cluster</name>
        <dbReference type="ChEBI" id="CHEBI:49883"/>
    </cofactor>
</comment>
<comment type="catalytic activity">
    <reaction evidence="12">
        <text>a ubiquinone + NADH + 5 H(+)(in) = a ubiquinol + NAD(+) + 4 H(+)(out)</text>
        <dbReference type="Rhea" id="RHEA:29091"/>
        <dbReference type="Rhea" id="RHEA-COMP:9565"/>
        <dbReference type="Rhea" id="RHEA-COMP:9566"/>
        <dbReference type="ChEBI" id="CHEBI:15378"/>
        <dbReference type="ChEBI" id="CHEBI:16389"/>
        <dbReference type="ChEBI" id="CHEBI:17976"/>
        <dbReference type="ChEBI" id="CHEBI:57540"/>
        <dbReference type="ChEBI" id="CHEBI:57945"/>
        <dbReference type="EC" id="7.1.1.2"/>
    </reaction>
</comment>
<keyword evidence="16" id="KW-1185">Reference proteome</keyword>
<keyword evidence="5 12" id="KW-0285">Flavoprotein</keyword>
<dbReference type="SMART" id="SM00928">
    <property type="entry name" value="NADH_4Fe-4S"/>
    <property type="match status" value="1"/>
</dbReference>
<comment type="function">
    <text evidence="12">Core subunit of the mitochondrial membrane respiratory chain NADH dehydrogenase (Complex I) which catalyzes electron transfer from NADH through the respiratory chain, using ubiquinone as an electron acceptor. Essential for the catalytic activity and assembly of complex I.</text>
</comment>
<evidence type="ECO:0000256" key="3">
    <source>
        <dbReference type="ARBA" id="ARBA00007523"/>
    </source>
</evidence>
<proteinExistence type="inferred from homology"/>
<dbReference type="GO" id="GO:0010181">
    <property type="term" value="F:FMN binding"/>
    <property type="evidence" value="ECO:0007669"/>
    <property type="project" value="InterPro"/>
</dbReference>
<dbReference type="InterPro" id="IPR011538">
    <property type="entry name" value="Nuo51_FMN-bd"/>
</dbReference>
<dbReference type="PANTHER" id="PTHR11780">
    <property type="entry name" value="NADH-UBIQUINONE OXIDOREDUCTASE FLAVOPROTEIN 1 NDUFV1"/>
    <property type="match status" value="1"/>
</dbReference>
<evidence type="ECO:0000259" key="14">
    <source>
        <dbReference type="SMART" id="SM00928"/>
    </source>
</evidence>
<evidence type="ECO:0000256" key="7">
    <source>
        <dbReference type="ARBA" id="ARBA00022723"/>
    </source>
</evidence>
<gene>
    <name evidence="15" type="ORF">KC19_1G070800</name>
</gene>
<keyword evidence="12" id="KW-0679">Respiratory chain</keyword>
<dbReference type="GO" id="GO:0046872">
    <property type="term" value="F:metal ion binding"/>
    <property type="evidence" value="ECO:0007669"/>
    <property type="project" value="UniProtKB-KW"/>
</dbReference>
<evidence type="ECO:0000256" key="12">
    <source>
        <dbReference type="RuleBase" id="RU364066"/>
    </source>
</evidence>
<evidence type="ECO:0000256" key="1">
    <source>
        <dbReference type="ARBA" id="ARBA00001917"/>
    </source>
</evidence>
<dbReference type="GO" id="GO:0051287">
    <property type="term" value="F:NAD binding"/>
    <property type="evidence" value="ECO:0007669"/>
    <property type="project" value="UniProtKB-UniRule"/>
</dbReference>
<dbReference type="Gene3D" id="3.10.20.600">
    <property type="match status" value="1"/>
</dbReference>
<dbReference type="EMBL" id="CM026421">
    <property type="protein sequence ID" value="KAG0590088.1"/>
    <property type="molecule type" value="Genomic_DNA"/>
</dbReference>
<dbReference type="InterPro" id="IPR001949">
    <property type="entry name" value="NADH-UbQ_OxRdtase_51kDa_CS"/>
</dbReference>
<keyword evidence="4 12" id="KW-0004">4Fe-4S</keyword>
<dbReference type="AlphaFoldDB" id="A0A8T0J5A2"/>
<keyword evidence="12" id="KW-0496">Mitochondrion</keyword>
<evidence type="ECO:0000313" key="15">
    <source>
        <dbReference type="EMBL" id="KAG0590088.1"/>
    </source>
</evidence>
<feature type="compositionally biased region" description="Pro residues" evidence="13">
    <location>
        <begin position="38"/>
        <end position="49"/>
    </location>
</feature>
<dbReference type="EC" id="7.1.1.2" evidence="12"/>
<keyword evidence="9 12" id="KW-0408">Iron</keyword>
<reference evidence="15" key="1">
    <citation type="submission" date="2020-06" db="EMBL/GenBank/DDBJ databases">
        <title>WGS assembly of Ceratodon purpureus strain R40.</title>
        <authorList>
            <person name="Carey S.B."/>
            <person name="Jenkins J."/>
            <person name="Shu S."/>
            <person name="Lovell J.T."/>
            <person name="Sreedasyam A."/>
            <person name="Maumus F."/>
            <person name="Tiley G.P."/>
            <person name="Fernandez-Pozo N."/>
            <person name="Barry K."/>
            <person name="Chen C."/>
            <person name="Wang M."/>
            <person name="Lipzen A."/>
            <person name="Daum C."/>
            <person name="Saski C.A."/>
            <person name="Payton A.C."/>
            <person name="Mcbreen J.C."/>
            <person name="Conrad R.E."/>
            <person name="Kollar L.M."/>
            <person name="Olsson S."/>
            <person name="Huttunen S."/>
            <person name="Landis J.B."/>
            <person name="Wickett N.J."/>
            <person name="Johnson M.G."/>
            <person name="Rensing S.A."/>
            <person name="Grimwood J."/>
            <person name="Schmutz J."/>
            <person name="Mcdaniel S.F."/>
        </authorList>
    </citation>
    <scope>NUCLEOTIDE SEQUENCE</scope>
    <source>
        <strain evidence="15">R40</strain>
    </source>
</reference>
<keyword evidence="8" id="KW-1278">Translocase</keyword>
<keyword evidence="12" id="KW-0472">Membrane</keyword>
<dbReference type="FunFam" id="3.10.20.600:FF:000001">
    <property type="entry name" value="NADH dehydrogenase [ubiquinone] flavoprotein 1, mitochondrial"/>
    <property type="match status" value="1"/>
</dbReference>
<dbReference type="GO" id="GO:0005743">
    <property type="term" value="C:mitochondrial inner membrane"/>
    <property type="evidence" value="ECO:0007669"/>
    <property type="project" value="UniProtKB-SubCell"/>
</dbReference>
<evidence type="ECO:0000256" key="11">
    <source>
        <dbReference type="ARBA" id="ARBA00023027"/>
    </source>
</evidence>
<name>A0A8T0J5A2_CERPU</name>
<keyword evidence="11 12" id="KW-0520">NAD</keyword>
<dbReference type="GO" id="GO:0006120">
    <property type="term" value="P:mitochondrial electron transport, NADH to ubiquinone"/>
    <property type="evidence" value="ECO:0007669"/>
    <property type="project" value="TreeGrafter"/>
</dbReference>
<evidence type="ECO:0000256" key="2">
    <source>
        <dbReference type="ARBA" id="ARBA00001966"/>
    </source>
</evidence>
<evidence type="ECO:0000313" key="16">
    <source>
        <dbReference type="Proteomes" id="UP000822688"/>
    </source>
</evidence>
<keyword evidence="12" id="KW-0999">Mitochondrion inner membrane</keyword>
<keyword evidence="7 12" id="KW-0479">Metal-binding</keyword>
<keyword evidence="6 12" id="KW-0288">FMN</keyword>
<evidence type="ECO:0000256" key="10">
    <source>
        <dbReference type="ARBA" id="ARBA00023014"/>
    </source>
</evidence>
<comment type="cofactor">
    <cofactor evidence="1 12">
        <name>FMN</name>
        <dbReference type="ChEBI" id="CHEBI:58210"/>
    </cofactor>
</comment>
<dbReference type="GO" id="GO:0008137">
    <property type="term" value="F:NADH dehydrogenase (ubiquinone) activity"/>
    <property type="evidence" value="ECO:0007669"/>
    <property type="project" value="UniProtKB-EC"/>
</dbReference>
<dbReference type="PANTHER" id="PTHR11780:SF10">
    <property type="entry name" value="NADH DEHYDROGENASE [UBIQUINONE] FLAVOPROTEIN 1, MITOCHONDRIAL"/>
    <property type="match status" value="1"/>
</dbReference>
<dbReference type="FunFam" id="1.20.1440.230:FF:000001">
    <property type="entry name" value="Mitochondrial NADH dehydrogenase flavoprotein 1"/>
    <property type="match status" value="1"/>
</dbReference>
<keyword evidence="12" id="KW-0249">Electron transport</keyword>
<dbReference type="SUPFAM" id="SSF140490">
    <property type="entry name" value="Nqo1C-terminal domain-like"/>
    <property type="match status" value="1"/>
</dbReference>
<evidence type="ECO:0000256" key="13">
    <source>
        <dbReference type="SAM" id="MobiDB-lite"/>
    </source>
</evidence>
<dbReference type="Proteomes" id="UP000822688">
    <property type="component" value="Chromosome 1"/>
</dbReference>
<dbReference type="InterPro" id="IPR037207">
    <property type="entry name" value="Nuop51_4Fe4S-bd_sf"/>
</dbReference>
<evidence type="ECO:0000256" key="5">
    <source>
        <dbReference type="ARBA" id="ARBA00022630"/>
    </source>
</evidence>
<sequence length="488" mass="53479">MAAAARGLSRKAVASLQRATPGWSRAMSEKATSGPQATAPPAPPPPPPQEKTVFGGLKDEDRIFTNLYGLHDPYLAGARKRGDWHRTKDLVTKGTDWIVNEMKKSGLRGRGGAGFPSGLKWSFMPKVSDGRPSYLVVNADESEPGTCKDREIMRHDPHKLLEGCLIAGVGMRARAAYIYIRGEYVNERLNLERALKECYKEGLLGKNACGSGYDFDVYIHYGAGAYICGEETALLESLEGKQGKPRLKPPFPANAGLYGCPTTVTNVETVAVSPTILRRGPEWFASFGRKNNSGTKLFCVSGHVNKPCTVEEEMSIPLKELIERHCGGVRGGWDNLLAIIPGGSSVPLLPKNVCDDVLMDFDALKAVQSGLGTAAVIVMDKSTDVVDAIARLSYFYKHESCGQCTPCREGSPWLWTMMERLKVGNAKLEEIDMLQEITKQIEGHTICALGDAAAWPVQGLIRHFRPELERRIMERAAKENEGLRVANY</sequence>
<dbReference type="PROSITE" id="PS00644">
    <property type="entry name" value="COMPLEX1_51K_1"/>
    <property type="match status" value="1"/>
</dbReference>
<dbReference type="Gene3D" id="3.40.50.11540">
    <property type="entry name" value="NADH-ubiquinone oxidoreductase 51kDa subunit"/>
    <property type="match status" value="1"/>
</dbReference>
<evidence type="ECO:0000256" key="4">
    <source>
        <dbReference type="ARBA" id="ARBA00022485"/>
    </source>
</evidence>
<dbReference type="FunFam" id="3.40.50.11540:FF:000001">
    <property type="entry name" value="NADH dehydrogenase [ubiquinone] flavoprotein 1, mitochondrial"/>
    <property type="match status" value="1"/>
</dbReference>
<dbReference type="Pfam" id="PF22461">
    <property type="entry name" value="SLBB_2"/>
    <property type="match status" value="1"/>
</dbReference>
<evidence type="ECO:0000256" key="6">
    <source>
        <dbReference type="ARBA" id="ARBA00022643"/>
    </source>
</evidence>
<dbReference type="InterPro" id="IPR037225">
    <property type="entry name" value="Nuo51_FMN-bd_sf"/>
</dbReference>
<evidence type="ECO:0000256" key="9">
    <source>
        <dbReference type="ARBA" id="ARBA00023004"/>
    </source>
</evidence>
<dbReference type="PROSITE" id="PS00645">
    <property type="entry name" value="COMPLEX1_51K_2"/>
    <property type="match status" value="1"/>
</dbReference>
<dbReference type="SUPFAM" id="SSF142984">
    <property type="entry name" value="Nqo1 middle domain-like"/>
    <property type="match status" value="1"/>
</dbReference>
<feature type="region of interest" description="Disordered" evidence="13">
    <location>
        <begin position="1"/>
        <end position="51"/>
    </location>
</feature>
<dbReference type="InterPro" id="IPR019575">
    <property type="entry name" value="Nuop51_4Fe4S-bd"/>
</dbReference>
<accession>A0A8T0J5A2</accession>
<dbReference type="InterPro" id="IPR011537">
    <property type="entry name" value="NADH-UbQ_OxRdtase_suF"/>
</dbReference>
<dbReference type="NCBIfam" id="TIGR01959">
    <property type="entry name" value="nuoF_fam"/>
    <property type="match status" value="1"/>
</dbReference>
<dbReference type="NCBIfam" id="NF010120">
    <property type="entry name" value="PRK13596.1"/>
    <property type="match status" value="1"/>
</dbReference>
<organism evidence="15 16">
    <name type="scientific">Ceratodon purpureus</name>
    <name type="common">Fire moss</name>
    <name type="synonym">Dicranum purpureum</name>
    <dbReference type="NCBI Taxonomy" id="3225"/>
    <lineage>
        <taxon>Eukaryota</taxon>
        <taxon>Viridiplantae</taxon>
        <taxon>Streptophyta</taxon>
        <taxon>Embryophyta</taxon>
        <taxon>Bryophyta</taxon>
        <taxon>Bryophytina</taxon>
        <taxon>Bryopsida</taxon>
        <taxon>Dicranidae</taxon>
        <taxon>Pseudoditrichales</taxon>
        <taxon>Ditrichaceae</taxon>
        <taxon>Ceratodon</taxon>
    </lineage>
</organism>
<dbReference type="GO" id="GO:0051539">
    <property type="term" value="F:4 iron, 4 sulfur cluster binding"/>
    <property type="evidence" value="ECO:0007669"/>
    <property type="project" value="UniProtKB-UniRule"/>
</dbReference>
<keyword evidence="12" id="KW-0809">Transit peptide</keyword>
<comment type="caution">
    <text evidence="15">The sequence shown here is derived from an EMBL/GenBank/DDBJ whole genome shotgun (WGS) entry which is preliminary data.</text>
</comment>
<dbReference type="InterPro" id="IPR054765">
    <property type="entry name" value="SLBB_dom"/>
</dbReference>
<keyword evidence="12" id="KW-0813">Transport</keyword>
<dbReference type="SUPFAM" id="SSF142019">
    <property type="entry name" value="Nqo1 FMN-binding domain-like"/>
    <property type="match status" value="1"/>
</dbReference>
<feature type="domain" description="NADH-ubiquinone oxidoreductase 51kDa subunit iron-sulphur binding" evidence="14">
    <location>
        <begin position="386"/>
        <end position="431"/>
    </location>
</feature>
<dbReference type="Pfam" id="PF01512">
    <property type="entry name" value="Complex1_51K"/>
    <property type="match status" value="1"/>
</dbReference>
<evidence type="ECO:0000256" key="8">
    <source>
        <dbReference type="ARBA" id="ARBA00022967"/>
    </source>
</evidence>
<dbReference type="InterPro" id="IPR050837">
    <property type="entry name" value="ComplexI_51kDa_subunit"/>
</dbReference>
<dbReference type="Gene3D" id="1.20.1440.230">
    <property type="entry name" value="NADH-ubiquinone oxidoreductase 51kDa subunit, iron-sulphur binding domain"/>
    <property type="match status" value="1"/>
</dbReference>
<dbReference type="Pfam" id="PF10589">
    <property type="entry name" value="NADH_4Fe-4S"/>
    <property type="match status" value="1"/>
</dbReference>
<protein>
    <recommendedName>
        <fullName evidence="12">NADH dehydrogenase [ubiquinone] flavoprotein 1, mitochondrial</fullName>
        <ecNumber evidence="12">7.1.1.2</ecNumber>
    </recommendedName>
</protein>
<keyword evidence="10 12" id="KW-0411">Iron-sulfur</keyword>